<sequence length="134" mass="15156">HEYMEGIRKGEVIGVFVLVDGVLAHWAFILRSSRTSCLLGVGRGEALLGNAYTNPQFRGRGLQTTSLRQRLQECRRLGITHVYTETVPDNWPSRRAMERVGMVFLRDVTLLVVVTRIVVRITNTGRKARLFGLC</sequence>
<dbReference type="Proteomes" id="UP000315400">
    <property type="component" value="Unassembled WGS sequence"/>
</dbReference>
<evidence type="ECO:0000313" key="3">
    <source>
        <dbReference type="EMBL" id="TQE92754.1"/>
    </source>
</evidence>
<dbReference type="Gene3D" id="3.40.630.30">
    <property type="match status" value="1"/>
</dbReference>
<organism evidence="3 4">
    <name type="scientific">Spiribacter salinus</name>
    <dbReference type="NCBI Taxonomy" id="1335746"/>
    <lineage>
        <taxon>Bacteria</taxon>
        <taxon>Pseudomonadati</taxon>
        <taxon>Pseudomonadota</taxon>
        <taxon>Gammaproteobacteria</taxon>
        <taxon>Chromatiales</taxon>
        <taxon>Ectothiorhodospiraceae</taxon>
        <taxon>Spiribacter</taxon>
    </lineage>
</organism>
<dbReference type="Pfam" id="PF13302">
    <property type="entry name" value="Acetyltransf_3"/>
    <property type="match status" value="1"/>
</dbReference>
<proteinExistence type="predicted"/>
<feature type="transmembrane region" description="Helical" evidence="1">
    <location>
        <begin position="12"/>
        <end position="29"/>
    </location>
</feature>
<evidence type="ECO:0000256" key="1">
    <source>
        <dbReference type="SAM" id="Phobius"/>
    </source>
</evidence>
<accession>A0A540V7K4</accession>
<gene>
    <name evidence="3" type="ORF">FKY71_19210</name>
</gene>
<dbReference type="AlphaFoldDB" id="A0A540V7K4"/>
<dbReference type="SUPFAM" id="SSF55729">
    <property type="entry name" value="Acyl-CoA N-acyltransferases (Nat)"/>
    <property type="match status" value="1"/>
</dbReference>
<protein>
    <submittedName>
        <fullName evidence="3">GNAT family N-acetyltransferase</fullName>
    </submittedName>
</protein>
<dbReference type="InterPro" id="IPR016181">
    <property type="entry name" value="Acyl_CoA_acyltransferase"/>
</dbReference>
<keyword evidence="1" id="KW-0472">Membrane</keyword>
<keyword evidence="1" id="KW-1133">Transmembrane helix</keyword>
<feature type="non-terminal residue" evidence="3">
    <location>
        <position position="1"/>
    </location>
</feature>
<dbReference type="InterPro" id="IPR000182">
    <property type="entry name" value="GNAT_dom"/>
</dbReference>
<reference evidence="3 4" key="1">
    <citation type="submission" date="2019-06" db="EMBL/GenBank/DDBJ databases">
        <title>Metagenome assembled Genome of Spiribacter salinus SL48-SHIP from the microbial mat of Salt Lake 48 (Novosibirsk region, Russia).</title>
        <authorList>
            <person name="Shipova A."/>
            <person name="Rozanov A.S."/>
            <person name="Bryanskaya A.V."/>
            <person name="Peltek S.E."/>
        </authorList>
    </citation>
    <scope>NUCLEOTIDE SEQUENCE [LARGE SCALE GENOMIC DNA]</scope>
    <source>
        <strain evidence="3">SL48-SHIP-2</strain>
    </source>
</reference>
<dbReference type="EMBL" id="VIFK01000577">
    <property type="protein sequence ID" value="TQE92754.1"/>
    <property type="molecule type" value="Genomic_DNA"/>
</dbReference>
<evidence type="ECO:0000259" key="2">
    <source>
        <dbReference type="PROSITE" id="PS51186"/>
    </source>
</evidence>
<dbReference type="GO" id="GO:0016747">
    <property type="term" value="F:acyltransferase activity, transferring groups other than amino-acyl groups"/>
    <property type="evidence" value="ECO:0007669"/>
    <property type="project" value="InterPro"/>
</dbReference>
<keyword evidence="1" id="KW-0812">Transmembrane</keyword>
<dbReference type="PROSITE" id="PS51186">
    <property type="entry name" value="GNAT"/>
    <property type="match status" value="1"/>
</dbReference>
<feature type="domain" description="N-acetyltransferase" evidence="2">
    <location>
        <begin position="1"/>
        <end position="124"/>
    </location>
</feature>
<evidence type="ECO:0000313" key="4">
    <source>
        <dbReference type="Proteomes" id="UP000315400"/>
    </source>
</evidence>
<comment type="caution">
    <text evidence="3">The sequence shown here is derived from an EMBL/GenBank/DDBJ whole genome shotgun (WGS) entry which is preliminary data.</text>
</comment>
<keyword evidence="3" id="KW-0808">Transferase</keyword>
<name>A0A540V7K4_9GAMM</name>